<dbReference type="Pfam" id="PF12787">
    <property type="entry name" value="EcsC"/>
    <property type="match status" value="1"/>
</dbReference>
<dbReference type="AlphaFoldDB" id="A0A2R8BG32"/>
<dbReference type="RefSeq" id="WP_108829066.1">
    <property type="nucleotide sequence ID" value="NZ_OMOR01000001.1"/>
</dbReference>
<dbReference type="EMBL" id="OMOR01000001">
    <property type="protein sequence ID" value="SPH22064.1"/>
    <property type="molecule type" value="Genomic_DNA"/>
</dbReference>
<dbReference type="PANTHER" id="PTHR41260">
    <property type="entry name" value="PROTEIN ECSC"/>
    <property type="match status" value="1"/>
</dbReference>
<gene>
    <name evidence="1" type="ORF">ASD8599_02811</name>
</gene>
<proteinExistence type="predicted"/>
<accession>A0A2R8BG32</accession>
<keyword evidence="2" id="KW-1185">Reference proteome</keyword>
<sequence>MNDLILLPTSDEAVDVEAALDALATRYKGAGGVGIDLLNMLGAQAGGLLSKLPAKVRDGLQDATVTALGQAMKVAHTSRGVVADQPGWLNSAVSTAMGAAGGFGGLPTALAELPVTTTLLLRVIEGVAAEHGFDPAADSVRFDCVQVFAAAGPLEHDDSADLAFLSARAALSGAAVQAVISRVAPRLAVVLGQKLAAQAVPVLGAVAGAATNYAYTSYYTDIAHVHFGLRKLAIEADCTHEELVEKLRARMQSLPVKRA</sequence>
<evidence type="ECO:0000313" key="1">
    <source>
        <dbReference type="EMBL" id="SPH22064.1"/>
    </source>
</evidence>
<organism evidence="1 2">
    <name type="scientific">Ascidiaceihabitans donghaensis</name>
    <dbReference type="NCBI Taxonomy" id="1510460"/>
    <lineage>
        <taxon>Bacteria</taxon>
        <taxon>Pseudomonadati</taxon>
        <taxon>Pseudomonadota</taxon>
        <taxon>Alphaproteobacteria</taxon>
        <taxon>Rhodobacterales</taxon>
        <taxon>Paracoccaceae</taxon>
        <taxon>Ascidiaceihabitans</taxon>
    </lineage>
</organism>
<name>A0A2R8BG32_9RHOB</name>
<dbReference type="OrthoDB" id="7569638at2"/>
<protein>
    <recommendedName>
        <fullName evidence="3">Protein EcsC</fullName>
    </recommendedName>
</protein>
<evidence type="ECO:0008006" key="3">
    <source>
        <dbReference type="Google" id="ProtNLM"/>
    </source>
</evidence>
<dbReference type="InterPro" id="IPR024787">
    <property type="entry name" value="EcsC"/>
</dbReference>
<evidence type="ECO:0000313" key="2">
    <source>
        <dbReference type="Proteomes" id="UP000244880"/>
    </source>
</evidence>
<reference evidence="1 2" key="1">
    <citation type="submission" date="2018-03" db="EMBL/GenBank/DDBJ databases">
        <authorList>
            <person name="Keele B.F."/>
        </authorList>
    </citation>
    <scope>NUCLEOTIDE SEQUENCE [LARGE SCALE GENOMIC DNA]</scope>
    <source>
        <strain evidence="1 2">CECT 8599</strain>
    </source>
</reference>
<dbReference type="Proteomes" id="UP000244880">
    <property type="component" value="Unassembled WGS sequence"/>
</dbReference>
<dbReference type="PANTHER" id="PTHR41260:SF1">
    <property type="entry name" value="PROTEIN ECSC"/>
    <property type="match status" value="1"/>
</dbReference>